<sequence length="341" mass="36900">MAENVETNMMRALVYEGPRTMNMRTVPIPEPGEQEVLIRVERVGICGSELGGYLGHNSLRKPPLIMGHEFSGVIVKTGTGANKLGVGARVTVNPLQTCGQCSDCLHDNHQLCQQRKLLGAHLPGAFAEYVVVAEPNVYPIPDSLSFEEAALTEPFACAVHLCRLISMKRDDSLLIMGAGPIGLFALTAARTLGLSHIIVSDLNPDRLKIVTELGGIPAHSQEELAAWKPADGFHAAIDAVGMQVTRQQCVESVRRGGRVGFTGLHEADSTLPVNTIIREELKLFGAFAYAQNDFETALRFIAEGKVNLLPWTVHQPLEQGSACFEKLISGPGAIAKIMLYL</sequence>
<dbReference type="AlphaFoldDB" id="A0A3G9IP32"/>
<dbReference type="Pfam" id="PF08240">
    <property type="entry name" value="ADH_N"/>
    <property type="match status" value="1"/>
</dbReference>
<evidence type="ECO:0000256" key="3">
    <source>
        <dbReference type="ARBA" id="ARBA00023002"/>
    </source>
</evidence>
<dbReference type="InterPro" id="IPR036291">
    <property type="entry name" value="NAD(P)-bd_dom_sf"/>
</dbReference>
<protein>
    <submittedName>
        <fullName evidence="5">Alcohol dehydrogenase</fullName>
    </submittedName>
</protein>
<dbReference type="PANTHER" id="PTHR43401:SF2">
    <property type="entry name" value="L-THREONINE 3-DEHYDROGENASE"/>
    <property type="match status" value="1"/>
</dbReference>
<dbReference type="GO" id="GO:0016491">
    <property type="term" value="F:oxidoreductase activity"/>
    <property type="evidence" value="ECO:0007669"/>
    <property type="project" value="UniProtKB-KW"/>
</dbReference>
<evidence type="ECO:0000256" key="1">
    <source>
        <dbReference type="ARBA" id="ARBA00022723"/>
    </source>
</evidence>
<dbReference type="Gene3D" id="3.90.180.10">
    <property type="entry name" value="Medium-chain alcohol dehydrogenases, catalytic domain"/>
    <property type="match status" value="1"/>
</dbReference>
<proteinExistence type="inferred from homology"/>
<dbReference type="InterPro" id="IPR050129">
    <property type="entry name" value="Zn_alcohol_dh"/>
</dbReference>
<dbReference type="KEGG" id="pbk:Back11_19620"/>
<dbReference type="PANTHER" id="PTHR43401">
    <property type="entry name" value="L-THREONINE 3-DEHYDROGENASE"/>
    <property type="match status" value="1"/>
</dbReference>
<dbReference type="Proteomes" id="UP000275368">
    <property type="component" value="Chromosome"/>
</dbReference>
<evidence type="ECO:0000313" key="5">
    <source>
        <dbReference type="EMBL" id="BBH20617.1"/>
    </source>
</evidence>
<organism evidence="5 6">
    <name type="scientific">Paenibacillus baekrokdamisoli</name>
    <dbReference type="NCBI Taxonomy" id="1712516"/>
    <lineage>
        <taxon>Bacteria</taxon>
        <taxon>Bacillati</taxon>
        <taxon>Bacillota</taxon>
        <taxon>Bacilli</taxon>
        <taxon>Bacillales</taxon>
        <taxon>Paenibacillaceae</taxon>
        <taxon>Paenibacillus</taxon>
    </lineage>
</organism>
<dbReference type="InterPro" id="IPR013154">
    <property type="entry name" value="ADH-like_N"/>
</dbReference>
<evidence type="ECO:0000256" key="4">
    <source>
        <dbReference type="RuleBase" id="RU361277"/>
    </source>
</evidence>
<dbReference type="InterPro" id="IPR020843">
    <property type="entry name" value="ER"/>
</dbReference>
<keyword evidence="3" id="KW-0560">Oxidoreductase</keyword>
<dbReference type="PROSITE" id="PS00059">
    <property type="entry name" value="ADH_ZINC"/>
    <property type="match status" value="1"/>
</dbReference>
<dbReference type="Pfam" id="PF00107">
    <property type="entry name" value="ADH_zinc_N"/>
    <property type="match status" value="1"/>
</dbReference>
<keyword evidence="2 4" id="KW-0862">Zinc</keyword>
<dbReference type="InterPro" id="IPR013149">
    <property type="entry name" value="ADH-like_C"/>
</dbReference>
<dbReference type="SUPFAM" id="SSF50129">
    <property type="entry name" value="GroES-like"/>
    <property type="match status" value="1"/>
</dbReference>
<dbReference type="CDD" id="cd08236">
    <property type="entry name" value="sugar_DH"/>
    <property type="match status" value="1"/>
</dbReference>
<comment type="similarity">
    <text evidence="4">Belongs to the zinc-containing alcohol dehydrogenase family.</text>
</comment>
<keyword evidence="1 4" id="KW-0479">Metal-binding</keyword>
<dbReference type="RefSeq" id="WP_232016335.1">
    <property type="nucleotide sequence ID" value="NZ_AP019308.1"/>
</dbReference>
<evidence type="ECO:0000256" key="2">
    <source>
        <dbReference type="ARBA" id="ARBA00022833"/>
    </source>
</evidence>
<dbReference type="InterPro" id="IPR011032">
    <property type="entry name" value="GroES-like_sf"/>
</dbReference>
<gene>
    <name evidence="5" type="ORF">Back11_19620</name>
</gene>
<evidence type="ECO:0000313" key="6">
    <source>
        <dbReference type="Proteomes" id="UP000275368"/>
    </source>
</evidence>
<keyword evidence="6" id="KW-1185">Reference proteome</keyword>
<accession>A0A3G9IP32</accession>
<dbReference type="SUPFAM" id="SSF51735">
    <property type="entry name" value="NAD(P)-binding Rossmann-fold domains"/>
    <property type="match status" value="1"/>
</dbReference>
<dbReference type="SMART" id="SM00829">
    <property type="entry name" value="PKS_ER"/>
    <property type="match status" value="1"/>
</dbReference>
<dbReference type="GO" id="GO:0008270">
    <property type="term" value="F:zinc ion binding"/>
    <property type="evidence" value="ECO:0007669"/>
    <property type="project" value="InterPro"/>
</dbReference>
<comment type="cofactor">
    <cofactor evidence="4">
        <name>Zn(2+)</name>
        <dbReference type="ChEBI" id="CHEBI:29105"/>
    </cofactor>
</comment>
<dbReference type="Gene3D" id="3.40.50.720">
    <property type="entry name" value="NAD(P)-binding Rossmann-like Domain"/>
    <property type="match status" value="1"/>
</dbReference>
<dbReference type="InterPro" id="IPR002328">
    <property type="entry name" value="ADH_Zn_CS"/>
</dbReference>
<reference evidence="5 6" key="1">
    <citation type="submission" date="2018-11" db="EMBL/GenBank/DDBJ databases">
        <title>Complete genome sequence of Paenibacillus baekrokdamisoli strain KCTC 33723.</title>
        <authorList>
            <person name="Kang S.W."/>
            <person name="Lee K.C."/>
            <person name="Kim K.K."/>
            <person name="Kim J.S."/>
            <person name="Kim D.S."/>
            <person name="Ko S.H."/>
            <person name="Yang S.H."/>
            <person name="Lee J.S."/>
        </authorList>
    </citation>
    <scope>NUCLEOTIDE SEQUENCE [LARGE SCALE GENOMIC DNA]</scope>
    <source>
        <strain evidence="5 6">KCTC 33723</strain>
    </source>
</reference>
<name>A0A3G9IP32_9BACL</name>
<dbReference type="EMBL" id="AP019308">
    <property type="protein sequence ID" value="BBH20617.1"/>
    <property type="molecule type" value="Genomic_DNA"/>
</dbReference>